<reference evidence="2 3" key="1">
    <citation type="submission" date="2024-04" db="EMBL/GenBank/DDBJ databases">
        <title>Novel species of the genus Ideonella isolated from streams.</title>
        <authorList>
            <person name="Lu H."/>
        </authorList>
    </citation>
    <scope>NUCLEOTIDE SEQUENCE [LARGE SCALE GENOMIC DNA]</scope>
    <source>
        <strain evidence="2 3">BYS139W</strain>
    </source>
</reference>
<name>A0ABU9B463_9BURK</name>
<organism evidence="2 3">
    <name type="scientific">Pseudaquabacterium rugosum</name>
    <dbReference type="NCBI Taxonomy" id="2984194"/>
    <lineage>
        <taxon>Bacteria</taxon>
        <taxon>Pseudomonadati</taxon>
        <taxon>Pseudomonadota</taxon>
        <taxon>Betaproteobacteria</taxon>
        <taxon>Burkholderiales</taxon>
        <taxon>Sphaerotilaceae</taxon>
        <taxon>Pseudaquabacterium</taxon>
    </lineage>
</organism>
<keyword evidence="3" id="KW-1185">Reference proteome</keyword>
<proteinExistence type="predicted"/>
<accession>A0ABU9B463</accession>
<protein>
    <recommendedName>
        <fullName evidence="4">STAS domain-containing protein</fullName>
    </recommendedName>
</protein>
<feature type="compositionally biased region" description="Low complexity" evidence="1">
    <location>
        <begin position="139"/>
        <end position="149"/>
    </location>
</feature>
<comment type="caution">
    <text evidence="2">The sequence shown here is derived from an EMBL/GenBank/DDBJ whole genome shotgun (WGS) entry which is preliminary data.</text>
</comment>
<evidence type="ECO:0000256" key="1">
    <source>
        <dbReference type="SAM" id="MobiDB-lite"/>
    </source>
</evidence>
<dbReference type="EMBL" id="JBBUTF010000002">
    <property type="protein sequence ID" value="MEK8024471.1"/>
    <property type="molecule type" value="Genomic_DNA"/>
</dbReference>
<evidence type="ECO:0000313" key="2">
    <source>
        <dbReference type="EMBL" id="MEK8024471.1"/>
    </source>
</evidence>
<evidence type="ECO:0008006" key="4">
    <source>
        <dbReference type="Google" id="ProtNLM"/>
    </source>
</evidence>
<feature type="region of interest" description="Disordered" evidence="1">
    <location>
        <begin position="136"/>
        <end position="156"/>
    </location>
</feature>
<dbReference type="Proteomes" id="UP001368500">
    <property type="component" value="Unassembled WGS sequence"/>
</dbReference>
<sequence>MADSKESGGGFFRKVVRFVANPATDWNDLGAARGDDPNDAERSELKAMVERKRRNDFVRKREFDMLRRLRREGLSPEQLAALGGSSKMSDSEVRASEPSIVRADGGVKAKIDEIEQQMVGDGASGIPRGSEIVRPTPRRPLAPAAGPAPDAGPPSLPSLGPVTDFSNAPTEPAVVLSSAMAPTEPMPLDTPRGIDAPMAAIAIPTLESLGMLEGVPPLGADTAPMTDLPPLEMDLGGLPMVSGGAMALSAATPPPLPAGAVEVNEIIHDPDLDEAVMAFANADFDSCQQSLERLLRQGGPRHGHAETWHVLFDLYRATGQLERFEPLAMDYAALFGRSAPQWFSLPQLLSEQVGERPAVPRAVSADGSWSCPETLDADAVQRLRAGTLQLPLPWGLDWSALRHVTLDAADALAVLLRQWAGQRLEMRWQDTDRLLQVLQAVSPTGVRDAAQAYWMARLEVLRLINRPDQFDETAIDYCVTYEVSPPSWAHAQCKVRTVTGAGGTPTQAPASLLSDGTSTSFPESRLEELTPIVSVELDGQLAGDISALLTRIDQRIGASTLIQVSCARLVRVDFIAAGDLLNWVLARRGEQRSVSFVDTHRLVALFFSAMGINEHARVQVQRQ</sequence>
<gene>
    <name evidence="2" type="ORF">AACH11_00640</name>
</gene>
<evidence type="ECO:0000313" key="3">
    <source>
        <dbReference type="Proteomes" id="UP001368500"/>
    </source>
</evidence>
<dbReference type="RefSeq" id="WP_341372258.1">
    <property type="nucleotide sequence ID" value="NZ_JBBUTF010000002.1"/>
</dbReference>